<evidence type="ECO:0000256" key="5">
    <source>
        <dbReference type="ARBA" id="ARBA00040276"/>
    </source>
</evidence>
<dbReference type="STRING" id="400727.A0A2T7NEP2"/>
<comment type="catalytic activity">
    <reaction evidence="16">
        <text>lipoxin A4 + NAD(+) = 15-oxo-(5S,6R)-dihydroxy-(7E,9E,11Z,13E)-eicosatetraenoate + NADH + H(+)</text>
        <dbReference type="Rhea" id="RHEA:41572"/>
        <dbReference type="ChEBI" id="CHEBI:15378"/>
        <dbReference type="ChEBI" id="CHEBI:57540"/>
        <dbReference type="ChEBI" id="CHEBI:57945"/>
        <dbReference type="ChEBI" id="CHEBI:67026"/>
        <dbReference type="ChEBI" id="CHEBI:78311"/>
    </reaction>
    <physiologicalReaction direction="left-to-right" evidence="16">
        <dbReference type="Rhea" id="RHEA:41573"/>
    </physiologicalReaction>
</comment>
<accession>A0A2T7NEP2</accession>
<comment type="catalytic activity">
    <reaction evidence="11">
        <text>14-hydroxy-(4Z,7Z,10Z,12E,16Z,19Z)-docosahexaenoate + NAD(+) = 14-oxo-(4Z,7Z,10Z,12E,16Z,19Z)-docosahexaenoate + NADH + H(+)</text>
        <dbReference type="Rhea" id="RHEA:48952"/>
        <dbReference type="ChEBI" id="CHEBI:15378"/>
        <dbReference type="ChEBI" id="CHEBI:57540"/>
        <dbReference type="ChEBI" id="CHEBI:57945"/>
        <dbReference type="ChEBI" id="CHEBI:90866"/>
        <dbReference type="ChEBI" id="CHEBI:90867"/>
    </reaction>
    <physiologicalReaction direction="left-to-right" evidence="11">
        <dbReference type="Rhea" id="RHEA:48953"/>
    </physiologicalReaction>
</comment>
<sequence length="488" mass="54443">MDLRGKGVFLTGGANGLGRAFTEKLLYRKARVLFCDIYTVAGKAAECELQAKYGVNNVIFVKADVTDEEQLTDAFKEAVSKFGAVDICVNNAGIMDERIWDKMLAVNTVSHIRGSLLALEHMRMDRGGRGGVIINVVALAGLFPFSYCPAYSASKHAMIGFTRSWAISPEQPDHGVRWCCLCPQATDTEFMVFREDRIYMKDAIIKRNEEKGLLPVVEVVEAFMKLVLDPDNNGAILEVTKENGTRYRKRQMVDPDGVSNPILCRDDKHLLRTFRKLTVVMDPQGKGVFLTGGAQGLGRGTVDKLLSLGAKVLFCDINVEKGRATEAELQEQYGVDVVFFHPADVSDDKQHKAAFQRAVSKFGTVDIYVNNAGIMNENTWEKMIAVNVMSPDQKDHGVRWCCLCPDPIDTSMIKNNNNIYHQELFEQYVKENGVMPVSQVAEVIIKLIRDPENNGAILEVSLRKGANYRRRQVVDRDGVSDLVVVDTY</sequence>
<dbReference type="GO" id="GO:0047034">
    <property type="term" value="F:15-hydroxyicosatetraenoate dehydrogenase activity"/>
    <property type="evidence" value="ECO:0007669"/>
    <property type="project" value="UniProtKB-EC"/>
</dbReference>
<comment type="catalytic activity">
    <reaction evidence="14">
        <text>resolvin D1 + NAD(+) = 17-oxoresolvin D1 + NADH + H(+)</text>
        <dbReference type="Rhea" id="RHEA:50128"/>
        <dbReference type="ChEBI" id="CHEBI:15378"/>
        <dbReference type="ChEBI" id="CHEBI:57540"/>
        <dbReference type="ChEBI" id="CHEBI:57945"/>
        <dbReference type="ChEBI" id="CHEBI:132079"/>
        <dbReference type="ChEBI" id="CHEBI:132081"/>
    </reaction>
    <physiologicalReaction direction="left-to-right" evidence="14">
        <dbReference type="Rhea" id="RHEA:50129"/>
    </physiologicalReaction>
</comment>
<dbReference type="InterPro" id="IPR036291">
    <property type="entry name" value="NAD(P)-bd_dom_sf"/>
</dbReference>
<dbReference type="EMBL" id="PZQS01000013">
    <property type="protein sequence ID" value="PVD19631.1"/>
    <property type="molecule type" value="Genomic_DNA"/>
</dbReference>
<dbReference type="GO" id="GO:0016404">
    <property type="term" value="F:15-hydroxyprostaglandin dehydrogenase (NAD+) activity"/>
    <property type="evidence" value="ECO:0007669"/>
    <property type="project" value="UniProtKB-EC"/>
</dbReference>
<proteinExistence type="inferred from homology"/>
<dbReference type="SUPFAM" id="SSF51735">
    <property type="entry name" value="NAD(P)-binding Rossmann-fold domains"/>
    <property type="match status" value="2"/>
</dbReference>
<keyword evidence="2" id="KW-0560">Oxidoreductase</keyword>
<evidence type="ECO:0000256" key="14">
    <source>
        <dbReference type="ARBA" id="ARBA00048170"/>
    </source>
</evidence>
<dbReference type="OrthoDB" id="5840532at2759"/>
<dbReference type="Pfam" id="PF00106">
    <property type="entry name" value="adh_short"/>
    <property type="match status" value="2"/>
</dbReference>
<evidence type="ECO:0000313" key="25">
    <source>
        <dbReference type="Proteomes" id="UP000245119"/>
    </source>
</evidence>
<dbReference type="AlphaFoldDB" id="A0A2T7NEP2"/>
<dbReference type="Gene3D" id="3.40.50.720">
    <property type="entry name" value="NAD(P)-binding Rossmann-like Domain"/>
    <property type="match status" value="3"/>
</dbReference>
<gene>
    <name evidence="24" type="ORF">C0Q70_20121</name>
</gene>
<evidence type="ECO:0000256" key="15">
    <source>
        <dbReference type="ARBA" id="ARBA00048393"/>
    </source>
</evidence>
<keyword evidence="23" id="KW-0812">Transmembrane</keyword>
<dbReference type="PANTHER" id="PTHR44229:SF4">
    <property type="entry name" value="15-HYDROXYPROSTAGLANDIN DEHYDROGENASE [NAD(+)]"/>
    <property type="match status" value="1"/>
</dbReference>
<comment type="catalytic activity">
    <reaction evidence="12">
        <text>15-oxo-(5S,6R)-dihydroxy-(7E,9E,11Z)-eicosatrienoate + NADH + H(+) = (5S,6R,15S)-trihydroxy-(7E,9E,11Z)-eicosatrienoate + NAD(+)</text>
        <dbReference type="Rhea" id="RHEA:41596"/>
        <dbReference type="ChEBI" id="CHEBI:15378"/>
        <dbReference type="ChEBI" id="CHEBI:57540"/>
        <dbReference type="ChEBI" id="CHEBI:57945"/>
        <dbReference type="ChEBI" id="CHEBI:78325"/>
        <dbReference type="ChEBI" id="CHEBI:78329"/>
    </reaction>
    <physiologicalReaction direction="left-to-right" evidence="12">
        <dbReference type="Rhea" id="RHEA:41597"/>
    </physiologicalReaction>
</comment>
<feature type="transmembrane region" description="Helical" evidence="23">
    <location>
        <begin position="130"/>
        <end position="147"/>
    </location>
</feature>
<comment type="catalytic activity">
    <reaction evidence="17">
        <text>prostaglandin A1 + NAD(+) = 15-oxo-prostaglandin A1 + NADH + H(+)</text>
        <dbReference type="Rhea" id="RHEA:41263"/>
        <dbReference type="ChEBI" id="CHEBI:15378"/>
        <dbReference type="ChEBI" id="CHEBI:57398"/>
        <dbReference type="ChEBI" id="CHEBI:57540"/>
        <dbReference type="ChEBI" id="CHEBI:57945"/>
        <dbReference type="ChEBI" id="CHEBI:85072"/>
    </reaction>
    <physiologicalReaction direction="left-to-right" evidence="17">
        <dbReference type="Rhea" id="RHEA:41264"/>
    </physiologicalReaction>
</comment>
<dbReference type="PROSITE" id="PS00061">
    <property type="entry name" value="ADH_SHORT"/>
    <property type="match status" value="1"/>
</dbReference>
<dbReference type="EC" id="1.1.1.232" evidence="4"/>
<evidence type="ECO:0000256" key="10">
    <source>
        <dbReference type="ARBA" id="ARBA00047672"/>
    </source>
</evidence>
<evidence type="ECO:0000256" key="23">
    <source>
        <dbReference type="SAM" id="Phobius"/>
    </source>
</evidence>
<evidence type="ECO:0000256" key="4">
    <source>
        <dbReference type="ARBA" id="ARBA00039060"/>
    </source>
</evidence>
<evidence type="ECO:0000313" key="24">
    <source>
        <dbReference type="EMBL" id="PVD19631.1"/>
    </source>
</evidence>
<evidence type="ECO:0000256" key="20">
    <source>
        <dbReference type="ARBA" id="ARBA00049151"/>
    </source>
</evidence>
<keyword evidence="23" id="KW-0472">Membrane</keyword>
<evidence type="ECO:0000256" key="6">
    <source>
        <dbReference type="ARBA" id="ARBA00041812"/>
    </source>
</evidence>
<evidence type="ECO:0000256" key="12">
    <source>
        <dbReference type="ARBA" id="ARBA00048140"/>
    </source>
</evidence>
<dbReference type="InterPro" id="IPR002347">
    <property type="entry name" value="SDR_fam"/>
</dbReference>
<organism evidence="24 25">
    <name type="scientific">Pomacea canaliculata</name>
    <name type="common">Golden apple snail</name>
    <dbReference type="NCBI Taxonomy" id="400727"/>
    <lineage>
        <taxon>Eukaryota</taxon>
        <taxon>Metazoa</taxon>
        <taxon>Spiralia</taxon>
        <taxon>Lophotrochozoa</taxon>
        <taxon>Mollusca</taxon>
        <taxon>Gastropoda</taxon>
        <taxon>Caenogastropoda</taxon>
        <taxon>Architaenioglossa</taxon>
        <taxon>Ampullarioidea</taxon>
        <taxon>Ampullariidae</taxon>
        <taxon>Pomacea</taxon>
    </lineage>
</organism>
<comment type="catalytic activity">
    <reaction evidence="10">
        <text>resolvin D1 + NAD(+) = 8-oxoresolvin D1 + NADH + H(+)</text>
        <dbReference type="Rhea" id="RHEA:50124"/>
        <dbReference type="ChEBI" id="CHEBI:15378"/>
        <dbReference type="ChEBI" id="CHEBI:57540"/>
        <dbReference type="ChEBI" id="CHEBI:57945"/>
        <dbReference type="ChEBI" id="CHEBI:132079"/>
        <dbReference type="ChEBI" id="CHEBI:132080"/>
    </reaction>
    <physiologicalReaction direction="left-to-right" evidence="10">
        <dbReference type="Rhea" id="RHEA:50125"/>
    </physiologicalReaction>
</comment>
<evidence type="ECO:0000256" key="1">
    <source>
        <dbReference type="ARBA" id="ARBA00006484"/>
    </source>
</evidence>
<evidence type="ECO:0000256" key="22">
    <source>
        <dbReference type="RuleBase" id="RU000363"/>
    </source>
</evidence>
<evidence type="ECO:0000256" key="2">
    <source>
        <dbReference type="ARBA" id="ARBA00023002"/>
    </source>
</evidence>
<dbReference type="Proteomes" id="UP000245119">
    <property type="component" value="Linkage Group LG13"/>
</dbReference>
<comment type="caution">
    <text evidence="24">The sequence shown here is derived from an EMBL/GenBank/DDBJ whole genome shotgun (WGS) entry which is preliminary data.</text>
</comment>
<dbReference type="FunFam" id="3.40.50.720:FF:000084">
    <property type="entry name" value="Short-chain dehydrogenase reductase"/>
    <property type="match status" value="1"/>
</dbReference>
<evidence type="ECO:0000256" key="13">
    <source>
        <dbReference type="ARBA" id="ARBA00048144"/>
    </source>
</evidence>
<evidence type="ECO:0000256" key="17">
    <source>
        <dbReference type="ARBA" id="ARBA00048611"/>
    </source>
</evidence>
<evidence type="ECO:0000256" key="18">
    <source>
        <dbReference type="ARBA" id="ARBA00048739"/>
    </source>
</evidence>
<evidence type="ECO:0000256" key="3">
    <source>
        <dbReference type="ARBA" id="ARBA00038968"/>
    </source>
</evidence>
<dbReference type="PRINTS" id="PR00080">
    <property type="entry name" value="SDRFAMILY"/>
</dbReference>
<dbReference type="GO" id="GO:0005737">
    <property type="term" value="C:cytoplasm"/>
    <property type="evidence" value="ECO:0007669"/>
    <property type="project" value="TreeGrafter"/>
</dbReference>
<reference evidence="24 25" key="1">
    <citation type="submission" date="2018-04" db="EMBL/GenBank/DDBJ databases">
        <title>The genome of golden apple snail Pomacea canaliculata provides insight into stress tolerance and invasive adaptation.</title>
        <authorList>
            <person name="Liu C."/>
            <person name="Liu B."/>
            <person name="Ren Y."/>
            <person name="Zhang Y."/>
            <person name="Wang H."/>
            <person name="Li S."/>
            <person name="Jiang F."/>
            <person name="Yin L."/>
            <person name="Zhang G."/>
            <person name="Qian W."/>
            <person name="Fan W."/>
        </authorList>
    </citation>
    <scope>NUCLEOTIDE SEQUENCE [LARGE SCALE GENOMIC DNA]</scope>
    <source>
        <strain evidence="24">SZHN2017</strain>
        <tissue evidence="24">Muscle</tissue>
    </source>
</reference>
<evidence type="ECO:0000256" key="9">
    <source>
        <dbReference type="ARBA" id="ARBA00047325"/>
    </source>
</evidence>
<comment type="similarity">
    <text evidence="1 22">Belongs to the short-chain dehydrogenases/reductases (SDR) family.</text>
</comment>
<dbReference type="PANTHER" id="PTHR44229">
    <property type="entry name" value="15-HYDROXYPROSTAGLANDIN DEHYDROGENASE [NAD(+)]"/>
    <property type="match status" value="1"/>
</dbReference>
<dbReference type="InterPro" id="IPR020904">
    <property type="entry name" value="Sc_DH/Rdtase_CS"/>
</dbReference>
<evidence type="ECO:0000256" key="7">
    <source>
        <dbReference type="ARBA" id="ARBA00042026"/>
    </source>
</evidence>
<comment type="function">
    <text evidence="8">Catalyzes the NAD-dependent dehydrogenation (oxidation) of a broad array of hydroxylated polyunsaturated fatty acids (mainly eicosanoids and docosanoids, including prostaglandins, lipoxins and resolvins), yielding their corresponding keto (oxo) metabolites. Decreases the levels of the pro-proliferative prostaglandins such as prostaglandin E2 (whose activity is increased in cancer because of an increase in the expression of cyclooxygenase 2) and generates oxo-fatty acid products that can profoundly influence cell function by abrogating pro-inflammatory cytokine expression. Converts resolvins E1, D1 and D2 to their oxo products, which represents a mode of resolvin inactivation. Resolvin E1 plays important roles during the resolution phase of acute inflammation, while resolvins D1 and D2 have a unique role in obesity-induced adipose inflammation.</text>
</comment>
<comment type="catalytic activity">
    <reaction evidence="9">
        <text>prostaglandin E1 + NAD(+) = 15-oxoprostaglandin E1 + NADH + H(+)</text>
        <dbReference type="Rhea" id="RHEA:16477"/>
        <dbReference type="ChEBI" id="CHEBI:15378"/>
        <dbReference type="ChEBI" id="CHEBI:57397"/>
        <dbReference type="ChEBI" id="CHEBI:57401"/>
        <dbReference type="ChEBI" id="CHEBI:57540"/>
        <dbReference type="ChEBI" id="CHEBI:57945"/>
    </reaction>
    <physiologicalReaction direction="left-to-right" evidence="9">
        <dbReference type="Rhea" id="RHEA:16478"/>
    </physiologicalReaction>
</comment>
<protein>
    <recommendedName>
        <fullName evidence="5">15-hydroxyprostaglandin dehydrogenase [NAD(+)]</fullName>
        <ecNumber evidence="3">1.1.1.141</ecNumber>
        <ecNumber evidence="4">1.1.1.232</ecNumber>
    </recommendedName>
    <alternativeName>
        <fullName evidence="7">Eicosanoid/docosanoid dehydrogenase [NAD(+)]</fullName>
    </alternativeName>
    <alternativeName>
        <fullName evidence="6">Prostaglandin dehydrogenase 1</fullName>
    </alternativeName>
</protein>
<keyword evidence="23" id="KW-1133">Transmembrane helix</keyword>
<evidence type="ECO:0000256" key="19">
    <source>
        <dbReference type="ARBA" id="ARBA00048921"/>
    </source>
</evidence>
<comment type="catalytic activity">
    <reaction evidence="20">
        <text>(15S)-hydroxy-(5Z,8Z,11Z,13E)-eicosatetraenoate + NAD(+) = 15-oxo-(5Z,8Z,11Z,13E)-eicosatetraenoate + NADH + H(+)</text>
        <dbReference type="Rhea" id="RHEA:23260"/>
        <dbReference type="ChEBI" id="CHEBI:15378"/>
        <dbReference type="ChEBI" id="CHEBI:57409"/>
        <dbReference type="ChEBI" id="CHEBI:57410"/>
        <dbReference type="ChEBI" id="CHEBI:57540"/>
        <dbReference type="ChEBI" id="CHEBI:57945"/>
        <dbReference type="EC" id="1.1.1.232"/>
    </reaction>
    <physiologicalReaction direction="left-to-right" evidence="20">
        <dbReference type="Rhea" id="RHEA:23261"/>
    </physiologicalReaction>
</comment>
<comment type="catalytic activity">
    <reaction evidence="18">
        <text>prostaglandin E2 + NAD(+) = 15-oxoprostaglandin E2 + NADH + H(+)</text>
        <dbReference type="Rhea" id="RHEA:11876"/>
        <dbReference type="ChEBI" id="CHEBI:15378"/>
        <dbReference type="ChEBI" id="CHEBI:57400"/>
        <dbReference type="ChEBI" id="CHEBI:57540"/>
        <dbReference type="ChEBI" id="CHEBI:57945"/>
        <dbReference type="ChEBI" id="CHEBI:606564"/>
        <dbReference type="EC" id="1.1.1.141"/>
    </reaction>
    <physiologicalReaction direction="left-to-right" evidence="18">
        <dbReference type="Rhea" id="RHEA:11877"/>
    </physiologicalReaction>
</comment>
<dbReference type="PRINTS" id="PR00081">
    <property type="entry name" value="GDHRDH"/>
</dbReference>
<evidence type="ECO:0000256" key="11">
    <source>
        <dbReference type="ARBA" id="ARBA00048008"/>
    </source>
</evidence>
<evidence type="ECO:0000256" key="21">
    <source>
        <dbReference type="ARBA" id="ARBA00049188"/>
    </source>
</evidence>
<keyword evidence="25" id="KW-1185">Reference proteome</keyword>
<comment type="catalytic activity">
    <reaction evidence="15">
        <text>resolvin D2 + NAD(+) = 7-oxoresolvin D2 + NADH + H(+)</text>
        <dbReference type="Rhea" id="RHEA:53584"/>
        <dbReference type="ChEBI" id="CHEBI:15378"/>
        <dbReference type="ChEBI" id="CHEBI:57540"/>
        <dbReference type="ChEBI" id="CHEBI:57945"/>
        <dbReference type="ChEBI" id="CHEBI:133367"/>
        <dbReference type="ChEBI" id="CHEBI:137497"/>
    </reaction>
    <physiologicalReaction direction="left-to-right" evidence="15">
        <dbReference type="Rhea" id="RHEA:53585"/>
    </physiologicalReaction>
</comment>
<name>A0A2T7NEP2_POMCA</name>
<comment type="catalytic activity">
    <reaction evidence="21">
        <text>resolvin E1 + NAD(+) = 18-oxo-resolvin E1 + NADH + H(+)</text>
        <dbReference type="Rhea" id="RHEA:49244"/>
        <dbReference type="ChEBI" id="CHEBI:15378"/>
        <dbReference type="ChEBI" id="CHEBI:57540"/>
        <dbReference type="ChEBI" id="CHEBI:57945"/>
        <dbReference type="ChEBI" id="CHEBI:91000"/>
        <dbReference type="ChEBI" id="CHEBI:91001"/>
    </reaction>
    <physiologicalReaction direction="left-to-right" evidence="21">
        <dbReference type="Rhea" id="RHEA:49245"/>
    </physiologicalReaction>
</comment>
<evidence type="ECO:0000256" key="16">
    <source>
        <dbReference type="ARBA" id="ARBA00048535"/>
    </source>
</evidence>
<evidence type="ECO:0000256" key="8">
    <source>
        <dbReference type="ARBA" id="ARBA00045705"/>
    </source>
</evidence>
<comment type="catalytic activity">
    <reaction evidence="13">
        <text>(11R)-hydroxy-(5Z,8Z,12E,14Z)-eicosatetraenoate + NAD(+) = 11-oxo-(5Z,8Z,12E,14Z)-eicosatetraenoate + NADH + H(+)</text>
        <dbReference type="Rhea" id="RHEA:48640"/>
        <dbReference type="ChEBI" id="CHEBI:15378"/>
        <dbReference type="ChEBI" id="CHEBI:57540"/>
        <dbReference type="ChEBI" id="CHEBI:57945"/>
        <dbReference type="ChEBI" id="CHEBI:78836"/>
        <dbReference type="ChEBI" id="CHEBI:90697"/>
    </reaction>
    <physiologicalReaction direction="left-to-right" evidence="13">
        <dbReference type="Rhea" id="RHEA:48641"/>
    </physiologicalReaction>
</comment>
<comment type="catalytic activity">
    <reaction evidence="19">
        <text>resolvin D2 + NAD(+) = 16-oxoresolvin D2 + NADH + H(+)</text>
        <dbReference type="Rhea" id="RHEA:53588"/>
        <dbReference type="ChEBI" id="CHEBI:15378"/>
        <dbReference type="ChEBI" id="CHEBI:57540"/>
        <dbReference type="ChEBI" id="CHEBI:57945"/>
        <dbReference type="ChEBI" id="CHEBI:133367"/>
        <dbReference type="ChEBI" id="CHEBI:137498"/>
    </reaction>
    <physiologicalReaction direction="left-to-right" evidence="19">
        <dbReference type="Rhea" id="RHEA:53589"/>
    </physiologicalReaction>
</comment>
<dbReference type="EC" id="1.1.1.141" evidence="3"/>